<dbReference type="PANTHER" id="PTHR42680:SF2">
    <property type="entry name" value="DCTP DEAMINASE"/>
    <property type="match status" value="1"/>
</dbReference>
<keyword evidence="4" id="KW-1185">Reference proteome</keyword>
<dbReference type="Proteomes" id="UP000310639">
    <property type="component" value="Chromosome"/>
</dbReference>
<organism evidence="3 4">
    <name type="scientific">Candidatus Nanosynbacter featherlites</name>
    <dbReference type="NCBI Taxonomy" id="2572088"/>
    <lineage>
        <taxon>Bacteria</taxon>
        <taxon>Candidatus Saccharimonadota</taxon>
        <taxon>Candidatus Saccharimonadia</taxon>
        <taxon>Candidatus Nanosynbacterales</taxon>
        <taxon>Candidatus Nanosynbacteraceae</taxon>
        <taxon>Candidatus Nanosynbacter</taxon>
    </lineage>
</organism>
<dbReference type="PANTHER" id="PTHR42680">
    <property type="entry name" value="DCTP DEAMINASE"/>
    <property type="match status" value="1"/>
</dbReference>
<dbReference type="RefSeq" id="WP_138079020.1">
    <property type="nucleotide sequence ID" value="NZ_CP040004.1"/>
</dbReference>
<protein>
    <submittedName>
        <fullName evidence="3">Deoxycytidine triphosphate deaminase</fullName>
    </submittedName>
</protein>
<dbReference type="SUPFAM" id="SSF51283">
    <property type="entry name" value="dUTPase-like"/>
    <property type="match status" value="1"/>
</dbReference>
<dbReference type="AlphaFoldDB" id="A0A4P9A366"/>
<dbReference type="InterPro" id="IPR033704">
    <property type="entry name" value="dUTPase_trimeric"/>
</dbReference>
<evidence type="ECO:0000256" key="1">
    <source>
        <dbReference type="ARBA" id="ARBA00022801"/>
    </source>
</evidence>
<dbReference type="Pfam" id="PF22769">
    <property type="entry name" value="DCD"/>
    <property type="match status" value="1"/>
</dbReference>
<dbReference type="CDD" id="cd07557">
    <property type="entry name" value="trimeric_dUTPase"/>
    <property type="match status" value="1"/>
</dbReference>
<dbReference type="InterPro" id="IPR011962">
    <property type="entry name" value="dCTP_deaminase"/>
</dbReference>
<evidence type="ECO:0000313" key="3">
    <source>
        <dbReference type="EMBL" id="QCT42254.1"/>
    </source>
</evidence>
<keyword evidence="1" id="KW-0378">Hydrolase</keyword>
<dbReference type="OrthoDB" id="9780956at2"/>
<name>A0A4P9A366_9BACT</name>
<dbReference type="EMBL" id="CP040004">
    <property type="protein sequence ID" value="QCT42254.1"/>
    <property type="molecule type" value="Genomic_DNA"/>
</dbReference>
<evidence type="ECO:0000256" key="2">
    <source>
        <dbReference type="ARBA" id="ARBA00023080"/>
    </source>
</evidence>
<dbReference type="KEGG" id="nft:FBF37_02100"/>
<evidence type="ECO:0000313" key="4">
    <source>
        <dbReference type="Proteomes" id="UP000310639"/>
    </source>
</evidence>
<dbReference type="Gene3D" id="2.70.40.10">
    <property type="match status" value="1"/>
</dbReference>
<dbReference type="GO" id="GO:0008829">
    <property type="term" value="F:dCTP deaminase activity"/>
    <property type="evidence" value="ECO:0007669"/>
    <property type="project" value="InterPro"/>
</dbReference>
<reference evidence="3 4" key="1">
    <citation type="submission" date="2019-04" db="EMBL/GenBank/DDBJ databases">
        <title>Saccharibacteria TM7 genomes.</title>
        <authorList>
            <person name="Bor B."/>
            <person name="He X."/>
            <person name="Chen T."/>
            <person name="Dewhirst F.E."/>
        </authorList>
    </citation>
    <scope>NUCLEOTIDE SEQUENCE [LARGE SCALE GENOMIC DNA]</scope>
    <source>
        <strain evidence="3 4">BB001</strain>
    </source>
</reference>
<dbReference type="InterPro" id="IPR036157">
    <property type="entry name" value="dUTPase-like_sf"/>
</dbReference>
<sequence>MTVYSNIEIRQAINDDIIVCQPFNPDHVAEASLDFTLGHYYYKQEFEGEYRVYNPFDAAYVAKYFKGPLKAMPHAEWCKEHDATPFQNIPPDHPIIVLRPGERILAHTHEFVGIRAQGGAAQVLSRSSWGRNGVAVCFDAGWIDPGYINRITLEIYNLNMHESVVLPVGERIGQMIFHKTGPVEGGYGSGARKVSDKYQTGNDLEEIIASWRPEMLLPKTYRDSRKSPVPIDGLSQGLL</sequence>
<gene>
    <name evidence="3" type="ORF">FBF37_02100</name>
</gene>
<accession>A0A4P9A366</accession>
<keyword evidence="2" id="KW-0546">Nucleotide metabolism</keyword>
<dbReference type="GO" id="GO:0006229">
    <property type="term" value="P:dUTP biosynthetic process"/>
    <property type="evidence" value="ECO:0007669"/>
    <property type="project" value="InterPro"/>
</dbReference>
<proteinExistence type="predicted"/>